<feature type="region of interest" description="Disordered" evidence="5">
    <location>
        <begin position="871"/>
        <end position="891"/>
    </location>
</feature>
<dbReference type="SUPFAM" id="SSF90229">
    <property type="entry name" value="CCCH zinc finger"/>
    <property type="match status" value="1"/>
</dbReference>
<keyword evidence="1 4" id="KW-0479">Metal-binding</keyword>
<feature type="compositionally biased region" description="Basic residues" evidence="5">
    <location>
        <begin position="109"/>
        <end position="119"/>
    </location>
</feature>
<evidence type="ECO:0000256" key="4">
    <source>
        <dbReference type="PROSITE-ProRule" id="PRU00723"/>
    </source>
</evidence>
<evidence type="ECO:0000256" key="1">
    <source>
        <dbReference type="ARBA" id="ARBA00022723"/>
    </source>
</evidence>
<feature type="compositionally biased region" description="Basic and acidic residues" evidence="5">
    <location>
        <begin position="98"/>
        <end position="108"/>
    </location>
</feature>
<organism evidence="7 8">
    <name type="scientific">Apatococcus lobatus</name>
    <dbReference type="NCBI Taxonomy" id="904363"/>
    <lineage>
        <taxon>Eukaryota</taxon>
        <taxon>Viridiplantae</taxon>
        <taxon>Chlorophyta</taxon>
        <taxon>core chlorophytes</taxon>
        <taxon>Trebouxiophyceae</taxon>
        <taxon>Chlorellales</taxon>
        <taxon>Chlorellaceae</taxon>
        <taxon>Apatococcus</taxon>
    </lineage>
</organism>
<dbReference type="InterPro" id="IPR000571">
    <property type="entry name" value="Znf_CCCH"/>
</dbReference>
<feature type="compositionally biased region" description="Basic and acidic residues" evidence="5">
    <location>
        <begin position="267"/>
        <end position="285"/>
    </location>
</feature>
<accession>A0AAW1SFS1</accession>
<evidence type="ECO:0000259" key="6">
    <source>
        <dbReference type="PROSITE" id="PS50103"/>
    </source>
</evidence>
<evidence type="ECO:0000256" key="5">
    <source>
        <dbReference type="SAM" id="MobiDB-lite"/>
    </source>
</evidence>
<feature type="region of interest" description="Disordered" evidence="5">
    <location>
        <begin position="235"/>
        <end position="381"/>
    </location>
</feature>
<name>A0AAW1SFS1_9CHLO</name>
<feature type="compositionally biased region" description="Polar residues" evidence="5">
    <location>
        <begin position="874"/>
        <end position="885"/>
    </location>
</feature>
<dbReference type="AlphaFoldDB" id="A0AAW1SFS1"/>
<evidence type="ECO:0000256" key="2">
    <source>
        <dbReference type="ARBA" id="ARBA00022771"/>
    </source>
</evidence>
<sequence>MVIASPSDQVCMRARLKTPCHACKVNIEEGQEIHPYEGIGWMHLVCAEAYCRDNKCPIHRPVCKHWRKRGYCLYKDKCYYHHPPDALPAPAAPQPVRKPGEKLRDPKKQNRGPGKRNRVNNRFRAGVFRRFLLEEFGDGVLRRGSGVLDVAGGKGEVAFELVNLNGIAATVVDPRPLCLTHFCRWLLGGFCHRNTIFRRYIHRPLSLMQRAEDLRAPHHLRILLEAPIVDALAPPDLRGATRTGMDEDAAPASSGSLKTRRPRRDRHPAARQDHPVRLVEPDHSGLSEPEPAAEQNHPVRLVEPDHSGLNEPEPAAEQNHPVHPPEPNQSGLNEFEPAASPCEPCALGSAGISPQGPANAHQDLLDQDSSPHGQHSSHLSEGLTQALALDAAIAVEHPGRNSAHGDAIQPGLHTSIPASLKDEGRWDESSSLEQTALLEPGQGPTQHPHEPDSVTAHEVPMQPANGHLDQPPAAAGQSSAAEPHAQLQDASPRDARRRRHQQLGASTSASASVPPAAGSAQPQQHGVDQHAPSTSQPFWLQDESSLIGIDRLTNGNKGRQIPDVDHFSDMTLAGKAGGRSQEDGPNPAMSSFVLAEPLVDSQPAEGSQNAHQRASFVSASTAGLQHTTTTNGLASTGVGRASGKLQGHRSAALASSEGLAEQVGLPGQGPAPDHQDGSTPASAWECSQACSAEPPNDWPDLFAASLQKGASLVWGIKGLKGARHEDGTVEEGDSDGDESIVTTLPGEPEDDPITDVQQAWEVLRDASCIVGMHPDQAAGAIVEYALRTGKPFAVVPCCVYSCDFPSRHLPDGRLVKQYEDLIEWLVALDPAHIKVADLLIDVSTSQKRIPPEEPAATGSLAFTNKAAAEKSNHAAPQQRSGSCSNPILGFW</sequence>
<feature type="compositionally biased region" description="Polar residues" evidence="5">
    <location>
        <begin position="604"/>
        <end position="634"/>
    </location>
</feature>
<dbReference type="Proteomes" id="UP001438707">
    <property type="component" value="Unassembled WGS sequence"/>
</dbReference>
<feature type="compositionally biased region" description="Low complexity" evidence="5">
    <location>
        <begin position="650"/>
        <end position="661"/>
    </location>
</feature>
<reference evidence="7 8" key="1">
    <citation type="journal article" date="2024" name="Nat. Commun.">
        <title>Phylogenomics reveals the evolutionary origins of lichenization in chlorophyte algae.</title>
        <authorList>
            <person name="Puginier C."/>
            <person name="Libourel C."/>
            <person name="Otte J."/>
            <person name="Skaloud P."/>
            <person name="Haon M."/>
            <person name="Grisel S."/>
            <person name="Petersen M."/>
            <person name="Berrin J.G."/>
            <person name="Delaux P.M."/>
            <person name="Dal Grande F."/>
            <person name="Keller J."/>
        </authorList>
    </citation>
    <scope>NUCLEOTIDE SEQUENCE [LARGE SCALE GENOMIC DNA]</scope>
    <source>
        <strain evidence="7 8">SAG 2145</strain>
    </source>
</reference>
<feature type="compositionally biased region" description="Polar residues" evidence="5">
    <location>
        <begin position="367"/>
        <end position="381"/>
    </location>
</feature>
<keyword evidence="3 4" id="KW-0862">Zinc</keyword>
<dbReference type="PANTHER" id="PTHR36971">
    <property type="entry name" value="UNNAMED PRODUCT"/>
    <property type="match status" value="1"/>
</dbReference>
<gene>
    <name evidence="7" type="ORF">WJX74_008154</name>
</gene>
<keyword evidence="2 4" id="KW-0863">Zinc-finger</keyword>
<dbReference type="Gene3D" id="4.10.1000.10">
    <property type="entry name" value="Zinc finger, CCCH-type"/>
    <property type="match status" value="1"/>
</dbReference>
<protein>
    <recommendedName>
        <fullName evidence="6">C3H1-type domain-containing protein</fullName>
    </recommendedName>
</protein>
<evidence type="ECO:0000313" key="7">
    <source>
        <dbReference type="EMBL" id="KAK9844887.1"/>
    </source>
</evidence>
<keyword evidence="8" id="KW-1185">Reference proteome</keyword>
<feature type="zinc finger region" description="C3H1-type" evidence="4">
    <location>
        <begin position="57"/>
        <end position="85"/>
    </location>
</feature>
<evidence type="ECO:0000313" key="8">
    <source>
        <dbReference type="Proteomes" id="UP001438707"/>
    </source>
</evidence>
<dbReference type="GO" id="GO:0008270">
    <property type="term" value="F:zinc ion binding"/>
    <property type="evidence" value="ECO:0007669"/>
    <property type="project" value="UniProtKB-KW"/>
</dbReference>
<dbReference type="PROSITE" id="PS50103">
    <property type="entry name" value="ZF_C3H1"/>
    <property type="match status" value="1"/>
</dbReference>
<feature type="region of interest" description="Disordered" evidence="5">
    <location>
        <begin position="400"/>
        <end position="536"/>
    </location>
</feature>
<dbReference type="PANTHER" id="PTHR36971:SF1">
    <property type="entry name" value="METHYLTRANSFERASE DOMAIN-CONTAINING PROTEIN"/>
    <property type="match status" value="1"/>
</dbReference>
<comment type="caution">
    <text evidence="7">The sequence shown here is derived from an EMBL/GenBank/DDBJ whole genome shotgun (WGS) entry which is preliminary data.</text>
</comment>
<dbReference type="InterPro" id="IPR036855">
    <property type="entry name" value="Znf_CCCH_sf"/>
</dbReference>
<feature type="compositionally biased region" description="Low complexity" evidence="5">
    <location>
        <begin position="470"/>
        <end position="481"/>
    </location>
</feature>
<proteinExistence type="predicted"/>
<dbReference type="EMBL" id="JALJOS010000001">
    <property type="protein sequence ID" value="KAK9844887.1"/>
    <property type="molecule type" value="Genomic_DNA"/>
</dbReference>
<evidence type="ECO:0000256" key="3">
    <source>
        <dbReference type="ARBA" id="ARBA00022833"/>
    </source>
</evidence>
<feature type="domain" description="C3H1-type" evidence="6">
    <location>
        <begin position="57"/>
        <end position="85"/>
    </location>
</feature>
<feature type="region of interest" description="Disordered" evidence="5">
    <location>
        <begin position="570"/>
        <end position="691"/>
    </location>
</feature>
<feature type="region of interest" description="Disordered" evidence="5">
    <location>
        <begin position="89"/>
        <end position="119"/>
    </location>
</feature>
<feature type="compositionally biased region" description="Low complexity" evidence="5">
    <location>
        <begin position="504"/>
        <end position="526"/>
    </location>
</feature>